<dbReference type="InterPro" id="IPR036291">
    <property type="entry name" value="NAD(P)-bd_dom_sf"/>
</dbReference>
<evidence type="ECO:0000256" key="2">
    <source>
        <dbReference type="ARBA" id="ARBA00023002"/>
    </source>
</evidence>
<evidence type="ECO:0000256" key="1">
    <source>
        <dbReference type="ARBA" id="ARBA00006484"/>
    </source>
</evidence>
<dbReference type="PROSITE" id="PS00061">
    <property type="entry name" value="ADH_SHORT"/>
    <property type="match status" value="1"/>
</dbReference>
<dbReference type="InterPro" id="IPR020904">
    <property type="entry name" value="Sc_DH/Rdtase_CS"/>
</dbReference>
<dbReference type="NCBIfam" id="NF005559">
    <property type="entry name" value="PRK07231.1"/>
    <property type="match status" value="1"/>
</dbReference>
<dbReference type="GO" id="GO:0008206">
    <property type="term" value="P:bile acid metabolic process"/>
    <property type="evidence" value="ECO:0007669"/>
    <property type="project" value="UniProtKB-ARBA"/>
</dbReference>
<sequence>MGVLNGKVAIVTGAGSGMGREEAILLAKEGAIVVLTDINEAAVQAVAEEITSNGGEATAFAHNVASEEDWIKVVDGTIQKYSKIDVLVNNAGISLAVNMLDTTMDQWNRVMNINVTSVFLGMKHVVPQMKEINGGSIVNISSIAGLTGGSGAGAYTASKGAVRMLSKAAAVDYGKFNIRVNSVHPGFIETPMSQDMVNNEKMLAWFLSQTALPRVGKASEVADAVLFLASDASSYITGVELPVDGGVTAK</sequence>
<comment type="caution">
    <text evidence="3">The sequence shown here is derived from an EMBL/GenBank/DDBJ whole genome shotgun (WGS) entry which is preliminary data.</text>
</comment>
<dbReference type="PANTHER" id="PTHR24321">
    <property type="entry name" value="DEHYDROGENASES, SHORT CHAIN"/>
    <property type="match status" value="1"/>
</dbReference>
<dbReference type="RefSeq" id="WP_068647591.1">
    <property type="nucleotide sequence ID" value="NZ_CP043611.1"/>
</dbReference>
<dbReference type="Gene3D" id="3.40.50.720">
    <property type="entry name" value="NAD(P)-binding Rossmann-like Domain"/>
    <property type="match status" value="1"/>
</dbReference>
<comment type="similarity">
    <text evidence="1">Belongs to the short-chain dehydrogenases/reductases (SDR) family.</text>
</comment>
<proteinExistence type="inferred from homology"/>
<protein>
    <submittedName>
        <fullName evidence="3">Short-chain dehydrogenase</fullName>
    </submittedName>
</protein>
<name>A0A168Q158_9BACL</name>
<dbReference type="InterPro" id="IPR002347">
    <property type="entry name" value="SDR_fam"/>
</dbReference>
<dbReference type="AlphaFoldDB" id="A0A168Q158"/>
<gene>
    <name evidence="3" type="ORF">PBAT_06115</name>
</gene>
<organism evidence="3 4">
    <name type="scientific">Paenibacillus antarcticus</name>
    <dbReference type="NCBI Taxonomy" id="253703"/>
    <lineage>
        <taxon>Bacteria</taxon>
        <taxon>Bacillati</taxon>
        <taxon>Bacillota</taxon>
        <taxon>Bacilli</taxon>
        <taxon>Bacillales</taxon>
        <taxon>Paenibacillaceae</taxon>
        <taxon>Paenibacillus</taxon>
    </lineage>
</organism>
<evidence type="ECO:0000313" key="3">
    <source>
        <dbReference type="EMBL" id="OAB47278.1"/>
    </source>
</evidence>
<accession>A0A168Q158</accession>
<keyword evidence="2" id="KW-0560">Oxidoreductase</keyword>
<dbReference type="PRINTS" id="PR00080">
    <property type="entry name" value="SDRFAMILY"/>
</dbReference>
<dbReference type="FunFam" id="3.40.50.720:FF:000084">
    <property type="entry name" value="Short-chain dehydrogenase reductase"/>
    <property type="match status" value="1"/>
</dbReference>
<keyword evidence="4" id="KW-1185">Reference proteome</keyword>
<dbReference type="GO" id="GO:0016491">
    <property type="term" value="F:oxidoreductase activity"/>
    <property type="evidence" value="ECO:0007669"/>
    <property type="project" value="UniProtKB-KW"/>
</dbReference>
<dbReference type="PANTHER" id="PTHR24321:SF8">
    <property type="entry name" value="ESTRADIOL 17-BETA-DEHYDROGENASE 8-RELATED"/>
    <property type="match status" value="1"/>
</dbReference>
<dbReference type="PRINTS" id="PR00081">
    <property type="entry name" value="GDHRDH"/>
</dbReference>
<dbReference type="SUPFAM" id="SSF51735">
    <property type="entry name" value="NAD(P)-binding Rossmann-fold domains"/>
    <property type="match status" value="1"/>
</dbReference>
<dbReference type="Pfam" id="PF13561">
    <property type="entry name" value="adh_short_C2"/>
    <property type="match status" value="1"/>
</dbReference>
<dbReference type="EMBL" id="LVJI01000007">
    <property type="protein sequence ID" value="OAB47278.1"/>
    <property type="molecule type" value="Genomic_DNA"/>
</dbReference>
<dbReference type="OrthoDB" id="286404at2"/>
<reference evidence="3 4" key="1">
    <citation type="submission" date="2016-03" db="EMBL/GenBank/DDBJ databases">
        <title>Draft genome sequence of Paenibacillus antarcticus CECT 5836.</title>
        <authorList>
            <person name="Shin S.-K."/>
            <person name="Yi H."/>
        </authorList>
    </citation>
    <scope>NUCLEOTIDE SEQUENCE [LARGE SCALE GENOMIC DNA]</scope>
    <source>
        <strain evidence="3 4">CECT 5836</strain>
    </source>
</reference>
<dbReference type="Proteomes" id="UP000077355">
    <property type="component" value="Unassembled WGS sequence"/>
</dbReference>
<evidence type="ECO:0000313" key="4">
    <source>
        <dbReference type="Proteomes" id="UP000077355"/>
    </source>
</evidence>